<dbReference type="GeneID" id="96869007"/>
<dbReference type="Proteomes" id="UP000831759">
    <property type="component" value="Chromosome"/>
</dbReference>
<name>A0ABY4NMG5_9BURK</name>
<evidence type="ECO:0008006" key="4">
    <source>
        <dbReference type="Google" id="ProtNLM"/>
    </source>
</evidence>
<reference evidence="2 3" key="1">
    <citation type="journal article" date="2022" name="Int. J. Syst. Evol. Microbiol.">
        <title>Characterization of Alcaligenes aquatilis as a novel member of heterotrophic nitrifier-aerobic denitrifier and its performance in treating piggery wastewater.</title>
        <authorList>
            <person name="Cao X."/>
            <person name="Zhao B."/>
            <person name="Wu Y."/>
            <person name="Huang J."/>
            <person name="Wang H."/>
            <person name="Sun X."/>
            <person name="Li S."/>
        </authorList>
    </citation>
    <scope>NUCLEOTIDE SEQUENCE [LARGE SCALE GENOMIC DNA]</scope>
    <source>
        <strain evidence="2 3">AS1</strain>
    </source>
</reference>
<accession>A0ABY4NMG5</accession>
<keyword evidence="3" id="KW-1185">Reference proteome</keyword>
<evidence type="ECO:0000313" key="2">
    <source>
        <dbReference type="EMBL" id="UQN37761.1"/>
    </source>
</evidence>
<sequence length="91" mass="10402">MINTPKTDGNNVKTDTRPENVNDYQTYAETRQELFDIQAHSPAKNRRVIHAKAEKSRSQNLMVSPDCDQIVSVNEHGFTEGTRYNGQIFAY</sequence>
<feature type="compositionally biased region" description="Polar residues" evidence="1">
    <location>
        <begin position="1"/>
        <end position="13"/>
    </location>
</feature>
<proteinExistence type="predicted"/>
<feature type="region of interest" description="Disordered" evidence="1">
    <location>
        <begin position="1"/>
        <end position="20"/>
    </location>
</feature>
<dbReference type="EMBL" id="CP094619">
    <property type="protein sequence ID" value="UQN37761.1"/>
    <property type="molecule type" value="Genomic_DNA"/>
</dbReference>
<organism evidence="2 3">
    <name type="scientific">Alcaligenes aquatilis</name>
    <dbReference type="NCBI Taxonomy" id="323284"/>
    <lineage>
        <taxon>Bacteria</taxon>
        <taxon>Pseudomonadati</taxon>
        <taxon>Pseudomonadota</taxon>
        <taxon>Betaproteobacteria</taxon>
        <taxon>Burkholderiales</taxon>
        <taxon>Alcaligenaceae</taxon>
        <taxon>Alcaligenes</taxon>
    </lineage>
</organism>
<evidence type="ECO:0000313" key="3">
    <source>
        <dbReference type="Proteomes" id="UP000831759"/>
    </source>
</evidence>
<gene>
    <name evidence="2" type="ORF">MTR80_08675</name>
</gene>
<evidence type="ECO:0000256" key="1">
    <source>
        <dbReference type="SAM" id="MobiDB-lite"/>
    </source>
</evidence>
<protein>
    <recommendedName>
        <fullName evidence="4">Catalase</fullName>
    </recommendedName>
</protein>
<dbReference type="RefSeq" id="WP_159086121.1">
    <property type="nucleotide sequence ID" value="NZ_CP022390.1"/>
</dbReference>